<comment type="caution">
    <text evidence="2">The sequence shown here is derived from an EMBL/GenBank/DDBJ whole genome shotgun (WGS) entry which is preliminary data.</text>
</comment>
<dbReference type="RefSeq" id="WP_198685883.1">
    <property type="nucleotide sequence ID" value="NZ_JAEIJD010000005.1"/>
</dbReference>
<dbReference type="Proteomes" id="UP000613255">
    <property type="component" value="Unassembled WGS sequence"/>
</dbReference>
<gene>
    <name evidence="2" type="ORF">JAO82_08220</name>
</gene>
<evidence type="ECO:0000256" key="1">
    <source>
        <dbReference type="SAM" id="SignalP"/>
    </source>
</evidence>
<protein>
    <submittedName>
        <fullName evidence="2">Uncharacterized protein</fullName>
    </submittedName>
</protein>
<reference evidence="2" key="1">
    <citation type="submission" date="2020-12" db="EMBL/GenBank/DDBJ databases">
        <title>Pontibaca salina gen. nov., sp. nov., isolated from marine sediment.</title>
        <authorList>
            <person name="Bo J."/>
            <person name="Wang S."/>
            <person name="Song X."/>
            <person name="Du Z."/>
        </authorList>
    </citation>
    <scope>NUCLEOTIDE SEQUENCE</scope>
    <source>
        <strain evidence="2">S1109L</strain>
    </source>
</reference>
<proteinExistence type="predicted"/>
<dbReference type="EMBL" id="JAEIJD010000005">
    <property type="protein sequence ID" value="MBI6629868.1"/>
    <property type="molecule type" value="Genomic_DNA"/>
</dbReference>
<name>A0A934HKP1_9RHOB</name>
<evidence type="ECO:0000313" key="2">
    <source>
        <dbReference type="EMBL" id="MBI6629868.1"/>
    </source>
</evidence>
<accession>A0A934HKP1</accession>
<dbReference type="AlphaFoldDB" id="A0A934HKP1"/>
<keyword evidence="3" id="KW-1185">Reference proteome</keyword>
<keyword evidence="1" id="KW-0732">Signal</keyword>
<sequence length="139" mass="14945">MRYVALSALLLAISWSSAALAWRAVNRQEVFALPQGGFEVLSRPGAGPAQFWCAAGDYARRVLNTAAVQRLYIQRGVGPSVTRPGTKAVQFALNPPPGAATEHGYSLSIDAVGYNLTSAAAHQFCFGNDPFEDRFPFGR</sequence>
<evidence type="ECO:0000313" key="3">
    <source>
        <dbReference type="Proteomes" id="UP000613255"/>
    </source>
</evidence>
<feature type="chain" id="PRO_5037504404" evidence="1">
    <location>
        <begin position="22"/>
        <end position="139"/>
    </location>
</feature>
<organism evidence="2 3">
    <name type="scientific">Pontibaca salina</name>
    <dbReference type="NCBI Taxonomy" id="2795731"/>
    <lineage>
        <taxon>Bacteria</taxon>
        <taxon>Pseudomonadati</taxon>
        <taxon>Pseudomonadota</taxon>
        <taxon>Alphaproteobacteria</taxon>
        <taxon>Rhodobacterales</taxon>
        <taxon>Roseobacteraceae</taxon>
        <taxon>Pontibaca</taxon>
    </lineage>
</organism>
<feature type="signal peptide" evidence="1">
    <location>
        <begin position="1"/>
        <end position="21"/>
    </location>
</feature>